<gene>
    <name evidence="6" type="primary">MCC</name>
</gene>
<name>A0A4W4GNH0_ELEEL</name>
<dbReference type="InterPro" id="IPR019536">
    <property type="entry name" value="USHBP1_PDZ-bd"/>
</dbReference>
<feature type="region of interest" description="Disordered" evidence="4">
    <location>
        <begin position="848"/>
        <end position="877"/>
    </location>
</feature>
<keyword evidence="7" id="KW-1185">Reference proteome</keyword>
<dbReference type="Proteomes" id="UP000314983">
    <property type="component" value="Chromosome 6"/>
</dbReference>
<feature type="coiled-coil region" evidence="3">
    <location>
        <begin position="203"/>
        <end position="251"/>
    </location>
</feature>
<dbReference type="FunFam" id="1.10.238.10:FF:000551">
    <property type="entry name" value="Mutated in colorectal cancer isoform 1"/>
    <property type="match status" value="1"/>
</dbReference>
<evidence type="ECO:0000256" key="1">
    <source>
        <dbReference type="ARBA" id="ARBA00022723"/>
    </source>
</evidence>
<dbReference type="InterPro" id="IPR002048">
    <property type="entry name" value="EF_hand_dom"/>
</dbReference>
<reference evidence="6" key="4">
    <citation type="submission" date="2025-08" db="UniProtKB">
        <authorList>
            <consortium name="Ensembl"/>
        </authorList>
    </citation>
    <scope>IDENTIFICATION</scope>
</reference>
<reference evidence="7" key="2">
    <citation type="journal article" date="2017" name="Sci. Adv.">
        <title>A tail of two voltages: Proteomic comparison of the three electric organs of the electric eel.</title>
        <authorList>
            <person name="Traeger L.L."/>
            <person name="Sabat G."/>
            <person name="Barrett-Wilt G.A."/>
            <person name="Wells G.B."/>
            <person name="Sussman M.R."/>
        </authorList>
    </citation>
    <scope>NUCLEOTIDE SEQUENCE [LARGE SCALE GENOMIC DNA]</scope>
</reference>
<dbReference type="PROSITE" id="PS50222">
    <property type="entry name" value="EF_HAND_2"/>
    <property type="match status" value="1"/>
</dbReference>
<feature type="compositionally biased region" description="Basic and acidic residues" evidence="4">
    <location>
        <begin position="848"/>
        <end position="857"/>
    </location>
</feature>
<keyword evidence="3" id="KW-0175">Coiled coil</keyword>
<dbReference type="OMA" id="EESRGQC"/>
<dbReference type="Ensembl" id="ENSEEET00000040390.2">
    <property type="protein sequence ID" value="ENSEEEP00000039931.2"/>
    <property type="gene ID" value="ENSEEEG00000018925.2"/>
</dbReference>
<feature type="domain" description="EF-hand" evidence="5">
    <location>
        <begin position="20"/>
        <end position="55"/>
    </location>
</feature>
<dbReference type="InterPro" id="IPR011992">
    <property type="entry name" value="EF-hand-dom_pair"/>
</dbReference>
<feature type="compositionally biased region" description="Polar residues" evidence="4">
    <location>
        <begin position="858"/>
        <end position="877"/>
    </location>
</feature>
<reference evidence="6" key="3">
    <citation type="submission" date="2020-05" db="EMBL/GenBank/DDBJ databases">
        <title>Electrophorus electricus (electric eel) genome, fEleEle1, primary haplotype.</title>
        <authorList>
            <person name="Myers G."/>
            <person name="Meyer A."/>
            <person name="Fedrigo O."/>
            <person name="Formenti G."/>
            <person name="Rhie A."/>
            <person name="Tracey A."/>
            <person name="Sims Y."/>
            <person name="Jarvis E.D."/>
        </authorList>
    </citation>
    <scope>NUCLEOTIDE SEQUENCE [LARGE SCALE GENOMIC DNA]</scope>
</reference>
<dbReference type="Pfam" id="PF10506">
    <property type="entry name" value="USHBP1_PDZ-bd"/>
    <property type="match status" value="2"/>
</dbReference>
<dbReference type="Gene3D" id="1.10.238.10">
    <property type="entry name" value="EF-hand"/>
    <property type="match status" value="1"/>
</dbReference>
<accession>A0A4W4GNH0</accession>
<feature type="region of interest" description="Disordered" evidence="4">
    <location>
        <begin position="462"/>
        <end position="502"/>
    </location>
</feature>
<evidence type="ECO:0000313" key="6">
    <source>
        <dbReference type="Ensembl" id="ENSEEEP00000039931.2"/>
    </source>
</evidence>
<proteinExistence type="predicted"/>
<protein>
    <recommendedName>
        <fullName evidence="5">EF-hand domain-containing protein</fullName>
    </recommendedName>
</protein>
<feature type="compositionally biased region" description="Polar residues" evidence="4">
    <location>
        <begin position="314"/>
        <end position="324"/>
    </location>
</feature>
<dbReference type="SUPFAM" id="SSF47473">
    <property type="entry name" value="EF-hand"/>
    <property type="match status" value="1"/>
</dbReference>
<dbReference type="PROSITE" id="PS00018">
    <property type="entry name" value="EF_HAND_1"/>
    <property type="match status" value="1"/>
</dbReference>
<feature type="coiled-coil region" evidence="3">
    <location>
        <begin position="894"/>
        <end position="982"/>
    </location>
</feature>
<evidence type="ECO:0000313" key="7">
    <source>
        <dbReference type="Proteomes" id="UP000314983"/>
    </source>
</evidence>
<dbReference type="GO" id="GO:0005509">
    <property type="term" value="F:calcium ion binding"/>
    <property type="evidence" value="ECO:0007669"/>
    <property type="project" value="InterPro"/>
</dbReference>
<dbReference type="GeneTree" id="ENSGT00530000063974"/>
<dbReference type="CDD" id="cd00051">
    <property type="entry name" value="EFh"/>
    <property type="match status" value="1"/>
</dbReference>
<dbReference type="InterPro" id="IPR040171">
    <property type="entry name" value="USBP1-like"/>
</dbReference>
<dbReference type="AlphaFoldDB" id="A0A4W4GNH0"/>
<dbReference type="STRING" id="8005.ENSEEEP00000039931"/>
<dbReference type="PANTHER" id="PTHR23347:SF4">
    <property type="entry name" value="COLORECTAL MUTANT CANCER PROTEIN"/>
    <property type="match status" value="1"/>
</dbReference>
<dbReference type="SMART" id="SM00054">
    <property type="entry name" value="EFh"/>
    <property type="match status" value="1"/>
</dbReference>
<keyword evidence="2" id="KW-0106">Calcium</keyword>
<feature type="compositionally biased region" description="Low complexity" evidence="4">
    <location>
        <begin position="1"/>
        <end position="19"/>
    </location>
</feature>
<evidence type="ECO:0000256" key="2">
    <source>
        <dbReference type="ARBA" id="ARBA00022837"/>
    </source>
</evidence>
<feature type="coiled-coil region" evidence="3">
    <location>
        <begin position="574"/>
        <end position="608"/>
    </location>
</feature>
<sequence length="993" mass="111629">MAAAVEVSVSSGSSDTSSTGEEERMRRLFQTCDGDGDGYINRNDLLMVCRQLNMEDSVPEIMRQLGAHETGRISFEEFAQRRMQLLTEIRREEGQLKLSESETRKLREHIASWPNNSENNLGARERWEHDSGARDLQNTDLPSSPLDQQQHSSVLLQKFLEQPSSVLELPENLQRFLAPLSGQTGPMGGGYPDLVNTLQLAALMSLKGDVLELNKRLLQSERERDALENRLAKAQCEQSDLLREHEEMQERTTLRYEERITELHSIIAELNKKIDLLQGSTIREEDEFSELRSELSHSQQEGNEDERSVDQDPDQASVSLPENQSTLVTADMDNCSDLNSELQRVLTGLESVVCGRKKSACSLSVAEVDRHIEQLTTASQHCDLAIKTVEEIEGALGRDFYPSLCEERVRWEKELTGMRDENESLTAMLCSKEEDLNRTRATMSTIREERDRLRRRVRELQTRLQSVQSGGGQSSPGRLTPAGRPVNPSTGELSTSSSSNDIPVAKVAERVKLSKTRSESSSTDRAVLGSEISSIGVSSNVAEHLAHSLQDCSNIQEIFQTLYSHGSAISENKIREFEVETERLNSRIEHLKSQNDLLTITLEECKSNAERMSMLVGKYESNATALRLALQYSEQCIEAYELLLALAESEQGLVLGQFRAAGVGTVGDQAGEESIPQVLKRAHDCRKTAENGAKDLLARLDGSCGGAFTVQPWESLSSNSHTSTTSSTASSCDTEFSKEDEQRLKDYVQQLKNDRAAVKLTMLELERAHMDPLSCDVKPRGDPQRLDLENAVLMQELMAMKEEMAELKAQLYLLEKEKAALELKVRAREAQEQAYLVHIEHLKAELEEQQEQRRRLDSTGSNTSGKDKTSNASELRNLNDSDLAAELTNALRREKRLKGRVQELVAALERLTKSSEVRHQQSAEFVNDLKRANSNLVAAYEKAKKKHQNKLKKLESQMMAMVERHETQVHMLKQRIALLEEETSRPHTNETSL</sequence>
<dbReference type="PANTHER" id="PTHR23347">
    <property type="entry name" value="COLORECTAL MUTANT CANCER PROTEIN MCC PROTEIN -RELATED"/>
    <property type="match status" value="1"/>
</dbReference>
<reference evidence="7" key="1">
    <citation type="journal article" date="2014" name="Science">
        <title>Nonhuman genetics. Genomic basis for the convergent evolution of electric organs.</title>
        <authorList>
            <person name="Gallant J.R."/>
            <person name="Traeger L.L."/>
            <person name="Volkening J.D."/>
            <person name="Moffett H."/>
            <person name="Chen P.H."/>
            <person name="Novina C.D."/>
            <person name="Phillips G.N.Jr."/>
            <person name="Anand R."/>
            <person name="Wells G.B."/>
            <person name="Pinch M."/>
            <person name="Guth R."/>
            <person name="Unguez G.A."/>
            <person name="Albert J.S."/>
            <person name="Zakon H.H."/>
            <person name="Samanta M.P."/>
            <person name="Sussman M.R."/>
        </authorList>
    </citation>
    <scope>NUCLEOTIDE SEQUENCE [LARGE SCALE GENOMIC DNA]</scope>
</reference>
<feature type="region of interest" description="Disordered" evidence="4">
    <location>
        <begin position="1"/>
        <end position="23"/>
    </location>
</feature>
<dbReference type="Pfam" id="PF13499">
    <property type="entry name" value="EF-hand_7"/>
    <property type="match status" value="1"/>
</dbReference>
<evidence type="ECO:0000256" key="3">
    <source>
        <dbReference type="SAM" id="Coils"/>
    </source>
</evidence>
<dbReference type="InterPro" id="IPR018247">
    <property type="entry name" value="EF_Hand_1_Ca_BS"/>
</dbReference>
<keyword evidence="1" id="KW-0479">Metal-binding</keyword>
<feature type="region of interest" description="Disordered" evidence="4">
    <location>
        <begin position="130"/>
        <end position="150"/>
    </location>
</feature>
<feature type="compositionally biased region" description="Polar residues" evidence="4">
    <location>
        <begin position="136"/>
        <end position="150"/>
    </location>
</feature>
<reference evidence="6" key="5">
    <citation type="submission" date="2025-09" db="UniProtKB">
        <authorList>
            <consortium name="Ensembl"/>
        </authorList>
    </citation>
    <scope>IDENTIFICATION</scope>
</reference>
<feature type="region of interest" description="Disordered" evidence="4">
    <location>
        <begin position="287"/>
        <end position="324"/>
    </location>
</feature>
<evidence type="ECO:0000259" key="5">
    <source>
        <dbReference type="PROSITE" id="PS50222"/>
    </source>
</evidence>
<organism evidence="6 7">
    <name type="scientific">Electrophorus electricus</name>
    <name type="common">Electric eel</name>
    <name type="synonym">Gymnotus electricus</name>
    <dbReference type="NCBI Taxonomy" id="8005"/>
    <lineage>
        <taxon>Eukaryota</taxon>
        <taxon>Metazoa</taxon>
        <taxon>Chordata</taxon>
        <taxon>Craniata</taxon>
        <taxon>Vertebrata</taxon>
        <taxon>Euteleostomi</taxon>
        <taxon>Actinopterygii</taxon>
        <taxon>Neopterygii</taxon>
        <taxon>Teleostei</taxon>
        <taxon>Ostariophysi</taxon>
        <taxon>Gymnotiformes</taxon>
        <taxon>Gymnotoidei</taxon>
        <taxon>Gymnotidae</taxon>
        <taxon>Electrophorus</taxon>
    </lineage>
</organism>
<evidence type="ECO:0000256" key="4">
    <source>
        <dbReference type="SAM" id="MobiDB-lite"/>
    </source>
</evidence>